<name>A0ABD5Q0Z6_9EURY</name>
<keyword evidence="1" id="KW-0067">ATP-binding</keyword>
<sequence>MRAFAPGSVTAVFAPAETADQSKGASVAIADGVLADVTRSDRRDADGPGSDEPNGDESVVTVEGEPTDFEPVELALRELGVSSERSDDEARREASGTDGVAARVDLTPEVPIGRGFGASGAATLATAIAANAEFGLGRSREELVEVAHRAEVEAGTGLGDVFVQNRGGLVVGDGGDTRKYDRETPIEYASFGPIATEEALADDDLMATVAREGSAALDALPDDPSLARLTREAWDFAEAIDLPTDEVRATVADVEAAGGTASMAMVGETVFAVGAEGVLPNRTEVSPEGAQLR</sequence>
<accession>A0ABD5Q0Z6</accession>
<evidence type="ECO:0000313" key="4">
    <source>
        <dbReference type="EMBL" id="MFC4824097.1"/>
    </source>
</evidence>
<evidence type="ECO:0000256" key="1">
    <source>
        <dbReference type="HAMAP-Rule" id="MF_02223"/>
    </source>
</evidence>
<keyword evidence="5" id="KW-1185">Reference proteome</keyword>
<dbReference type="GO" id="GO:0016301">
    <property type="term" value="F:kinase activity"/>
    <property type="evidence" value="ECO:0007669"/>
    <property type="project" value="UniProtKB-UniRule"/>
</dbReference>
<feature type="compositionally biased region" description="Basic and acidic residues" evidence="2">
    <location>
        <begin position="84"/>
        <end position="95"/>
    </location>
</feature>
<evidence type="ECO:0000259" key="3">
    <source>
        <dbReference type="Pfam" id="PF00288"/>
    </source>
</evidence>
<dbReference type="Proteomes" id="UP001595945">
    <property type="component" value="Unassembled WGS sequence"/>
</dbReference>
<evidence type="ECO:0000256" key="2">
    <source>
        <dbReference type="SAM" id="MobiDB-lite"/>
    </source>
</evidence>
<dbReference type="EMBL" id="JBHSHT010000001">
    <property type="protein sequence ID" value="MFC4824097.1"/>
    <property type="molecule type" value="Genomic_DNA"/>
</dbReference>
<evidence type="ECO:0000313" key="5">
    <source>
        <dbReference type="Proteomes" id="UP001595945"/>
    </source>
</evidence>
<dbReference type="AlphaFoldDB" id="A0ABD5Q0Z6"/>
<keyword evidence="1" id="KW-0808">Transferase</keyword>
<gene>
    <name evidence="4" type="ORF">ACFO9K_07460</name>
</gene>
<comment type="function">
    <text evidence="1">Phosphorylates (R)-pantoate to form (R)-4-phosphopantoate in the CoA biosynthesis pathway.</text>
</comment>
<feature type="domain" description="GHMP kinase N-terminal" evidence="3">
    <location>
        <begin position="96"/>
        <end position="167"/>
    </location>
</feature>
<dbReference type="PANTHER" id="PTHR42282:SF1">
    <property type="entry name" value="PANTOATE KINASE"/>
    <property type="match status" value="1"/>
</dbReference>
<dbReference type="Gene3D" id="3.30.230.10">
    <property type="match status" value="1"/>
</dbReference>
<protein>
    <recommendedName>
        <fullName evidence="1">Pantoate kinase</fullName>
        <shortName evidence="1">PoK</shortName>
        <ecNumber evidence="1">2.7.1.169</ecNumber>
    </recommendedName>
</protein>
<dbReference type="SUPFAM" id="SSF54211">
    <property type="entry name" value="Ribosomal protein S5 domain 2-like"/>
    <property type="match status" value="1"/>
</dbReference>
<dbReference type="PANTHER" id="PTHR42282">
    <property type="entry name" value="PANTOATE KINASE-RELATED"/>
    <property type="match status" value="1"/>
</dbReference>
<dbReference type="HAMAP" id="MF_02223">
    <property type="entry name" value="Pantoate_kinase"/>
    <property type="match status" value="1"/>
</dbReference>
<feature type="region of interest" description="Disordered" evidence="2">
    <location>
        <begin position="33"/>
        <end position="105"/>
    </location>
</feature>
<comment type="similarity">
    <text evidence="1">Belongs to the GHMP kinase family. PoK subfamily.</text>
</comment>
<dbReference type="Pfam" id="PF00288">
    <property type="entry name" value="GHMP_kinases_N"/>
    <property type="match status" value="1"/>
</dbReference>
<comment type="caution">
    <text evidence="4">The sequence shown here is derived from an EMBL/GenBank/DDBJ whole genome shotgun (WGS) entry which is preliminary data.</text>
</comment>
<dbReference type="RefSeq" id="WP_254266827.1">
    <property type="nucleotide sequence ID" value="NZ_CP100400.1"/>
</dbReference>
<dbReference type="GeneID" id="73045224"/>
<dbReference type="EC" id="2.7.1.169" evidence="1"/>
<dbReference type="GO" id="GO:0005524">
    <property type="term" value="F:ATP binding"/>
    <property type="evidence" value="ECO:0007669"/>
    <property type="project" value="UniProtKB-KW"/>
</dbReference>
<reference evidence="4 5" key="1">
    <citation type="journal article" date="2019" name="Int. J. Syst. Evol. Microbiol.">
        <title>The Global Catalogue of Microorganisms (GCM) 10K type strain sequencing project: providing services to taxonomists for standard genome sequencing and annotation.</title>
        <authorList>
            <consortium name="The Broad Institute Genomics Platform"/>
            <consortium name="The Broad Institute Genome Sequencing Center for Infectious Disease"/>
            <person name="Wu L."/>
            <person name="Ma J."/>
        </authorList>
    </citation>
    <scope>NUCLEOTIDE SEQUENCE [LARGE SCALE GENOMIC DNA]</scope>
    <source>
        <strain evidence="4 5">XZYJ18</strain>
    </source>
</reference>
<keyword evidence="1 4" id="KW-0418">Kinase</keyword>
<proteinExistence type="inferred from homology"/>
<keyword evidence="1" id="KW-0173">Coenzyme A biosynthesis</keyword>
<comment type="catalytic activity">
    <reaction evidence="1">
        <text>(R)-pantoate + ATP = (R)-4-phosphopantoate + ADP + H(+)</text>
        <dbReference type="Rhea" id="RHEA:28246"/>
        <dbReference type="ChEBI" id="CHEBI:15378"/>
        <dbReference type="ChEBI" id="CHEBI:15980"/>
        <dbReference type="ChEBI" id="CHEBI:30616"/>
        <dbReference type="ChEBI" id="CHEBI:61294"/>
        <dbReference type="ChEBI" id="CHEBI:456216"/>
        <dbReference type="EC" id="2.7.1.169"/>
    </reaction>
</comment>
<comment type="pathway">
    <text evidence="1">Cofactor biosynthesis; coenzyme A biosynthesis.</text>
</comment>
<dbReference type="GO" id="GO:0015937">
    <property type="term" value="P:coenzyme A biosynthetic process"/>
    <property type="evidence" value="ECO:0007669"/>
    <property type="project" value="UniProtKB-UniRule"/>
</dbReference>
<keyword evidence="1" id="KW-0547">Nucleotide-binding</keyword>
<dbReference type="InterPro" id="IPR020568">
    <property type="entry name" value="Ribosomal_Su5_D2-typ_SF"/>
</dbReference>
<organism evidence="4 5">
    <name type="scientific">Halorussus aquaticus</name>
    <dbReference type="NCBI Taxonomy" id="2953748"/>
    <lineage>
        <taxon>Archaea</taxon>
        <taxon>Methanobacteriati</taxon>
        <taxon>Methanobacteriota</taxon>
        <taxon>Stenosarchaea group</taxon>
        <taxon>Halobacteria</taxon>
        <taxon>Halobacteriales</taxon>
        <taxon>Haladaptataceae</taxon>
        <taxon>Halorussus</taxon>
    </lineage>
</organism>
<dbReference type="InterPro" id="IPR006204">
    <property type="entry name" value="GHMP_kinase_N_dom"/>
</dbReference>
<dbReference type="InterPro" id="IPR012043">
    <property type="entry name" value="PoK"/>
</dbReference>
<dbReference type="InterPro" id="IPR014721">
    <property type="entry name" value="Ribsml_uS5_D2-typ_fold_subgr"/>
</dbReference>